<dbReference type="AlphaFoldDB" id="A0AAJ5WS87"/>
<evidence type="ECO:0000313" key="3">
    <source>
        <dbReference type="EMBL" id="WEK36076.1"/>
    </source>
</evidence>
<feature type="domain" description="Outer membrane protein beta-barrel" evidence="2">
    <location>
        <begin position="37"/>
        <end position="235"/>
    </location>
</feature>
<dbReference type="InterPro" id="IPR036737">
    <property type="entry name" value="OmpA-like_sf"/>
</dbReference>
<dbReference type="PANTHER" id="PTHR30329">
    <property type="entry name" value="STATOR ELEMENT OF FLAGELLAR MOTOR COMPLEX"/>
    <property type="match status" value="1"/>
</dbReference>
<dbReference type="InterPro" id="IPR050330">
    <property type="entry name" value="Bact_OuterMem_StrucFunc"/>
</dbReference>
<dbReference type="EMBL" id="CP119311">
    <property type="protein sequence ID" value="WEK36076.1"/>
    <property type="molecule type" value="Genomic_DNA"/>
</dbReference>
<dbReference type="Gene3D" id="3.30.1330.60">
    <property type="entry name" value="OmpA-like domain"/>
    <property type="match status" value="1"/>
</dbReference>
<dbReference type="Pfam" id="PF00691">
    <property type="entry name" value="OmpA"/>
    <property type="match status" value="1"/>
</dbReference>
<dbReference type="InterPro" id="IPR006665">
    <property type="entry name" value="OmpA-like"/>
</dbReference>
<feature type="domain" description="OmpA-like" evidence="1">
    <location>
        <begin position="349"/>
        <end position="440"/>
    </location>
</feature>
<proteinExistence type="predicted"/>
<protein>
    <submittedName>
        <fullName evidence="3">OmpA family protein</fullName>
    </submittedName>
</protein>
<name>A0AAJ5WS87_9BACT</name>
<reference evidence="3" key="1">
    <citation type="submission" date="2023-03" db="EMBL/GenBank/DDBJ databases">
        <title>Andean soil-derived lignocellulolytic bacterial consortium as a source of novel taxa and putative plastic-active enzymes.</title>
        <authorList>
            <person name="Diaz-Garcia L."/>
            <person name="Chuvochina M."/>
            <person name="Feuerriegel G."/>
            <person name="Bunk B."/>
            <person name="Sproer C."/>
            <person name="Streit W.R."/>
            <person name="Rodriguez L.M."/>
            <person name="Overmann J."/>
            <person name="Jimenez D.J."/>
        </authorList>
    </citation>
    <scope>NUCLEOTIDE SEQUENCE</scope>
    <source>
        <strain evidence="3">MAG 7</strain>
    </source>
</reference>
<dbReference type="CDD" id="cd07185">
    <property type="entry name" value="OmpA_C-like"/>
    <property type="match status" value="1"/>
</dbReference>
<dbReference type="PANTHER" id="PTHR30329:SF21">
    <property type="entry name" value="LIPOPROTEIN YIAD-RELATED"/>
    <property type="match status" value="1"/>
</dbReference>
<organism evidence="3 4">
    <name type="scientific">Candidatus Pseudobacter hemicellulosilyticus</name>
    <dbReference type="NCBI Taxonomy" id="3121375"/>
    <lineage>
        <taxon>Bacteria</taxon>
        <taxon>Pseudomonadati</taxon>
        <taxon>Bacteroidota</taxon>
        <taxon>Chitinophagia</taxon>
        <taxon>Chitinophagales</taxon>
        <taxon>Chitinophagaceae</taxon>
        <taxon>Pseudobacter</taxon>
    </lineage>
</organism>
<gene>
    <name evidence="3" type="ORF">P0Y53_01060</name>
</gene>
<sequence>MTSYHSYNKLLIIAATCCGLLLSGLTGQSQEISLAAGGGIGAWHYSLNNGSRTLQPGFQAGVGYLFPLGNRWGLRTGVELGSYRAKARLNNGTTYSSYQVDSEGDAFEFQVQPEGYQEKQQLLTADVPLLLQFHPAGDQRGFYGAAGVKLGLPIRNRFNSSADRISASGYYPDLNVTFTDLPVHGFGTQPGWSGKAEYDLKPSFALSAEAGMRFTISTKSKLYIGAYIDYGLNDLKKQTPNNQLLTYQPDGLAQSKPAGVFSLPDESGAVRLLAAGIKLRWAIATTRKKKAAPVPAVIAETPAPAPVPADTAAIAITPAPEPVSPVQDTVAATPKPLPEIDPVHFGKVGDTLLAAASKTQLQQLVSTLKEDLGLNAVIEGHTCNVGNNAANEKVGLARARAVKAFLVNQGIAAERLETVSKAQHQPVAPNDTEANRRRNRRVVVKIIE</sequence>
<dbReference type="Pfam" id="PF13568">
    <property type="entry name" value="OMP_b-brl_2"/>
    <property type="match status" value="1"/>
</dbReference>
<accession>A0AAJ5WS87</accession>
<evidence type="ECO:0000313" key="4">
    <source>
        <dbReference type="Proteomes" id="UP001220610"/>
    </source>
</evidence>
<dbReference type="SUPFAM" id="SSF103088">
    <property type="entry name" value="OmpA-like"/>
    <property type="match status" value="1"/>
</dbReference>
<evidence type="ECO:0000259" key="2">
    <source>
        <dbReference type="Pfam" id="PF13568"/>
    </source>
</evidence>
<dbReference type="Proteomes" id="UP001220610">
    <property type="component" value="Chromosome"/>
</dbReference>
<dbReference type="InterPro" id="IPR025665">
    <property type="entry name" value="Beta-barrel_OMP_2"/>
</dbReference>
<evidence type="ECO:0000259" key="1">
    <source>
        <dbReference type="Pfam" id="PF00691"/>
    </source>
</evidence>